<reference evidence="7" key="2">
    <citation type="submission" date="2023-05" db="EMBL/GenBank/DDBJ databases">
        <authorList>
            <person name="Fouks B."/>
        </authorList>
    </citation>
    <scope>NUCLEOTIDE SEQUENCE</scope>
    <source>
        <strain evidence="7">Stay&amp;Tobe</strain>
        <tissue evidence="7">Testes</tissue>
    </source>
</reference>
<protein>
    <recommendedName>
        <fullName evidence="9">Peroxisomal membrane protein 2</fullName>
    </recommendedName>
</protein>
<comment type="caution">
    <text evidence="7">The sequence shown here is derived from an EMBL/GenBank/DDBJ whole genome shotgun (WGS) entry which is preliminary data.</text>
</comment>
<evidence type="ECO:0000256" key="4">
    <source>
        <dbReference type="ARBA" id="ARBA00022989"/>
    </source>
</evidence>
<feature type="transmembrane region" description="Helical" evidence="6">
    <location>
        <begin position="122"/>
        <end position="144"/>
    </location>
</feature>
<evidence type="ECO:0000313" key="8">
    <source>
        <dbReference type="Proteomes" id="UP001233999"/>
    </source>
</evidence>
<dbReference type="EMBL" id="JASPKZ010002300">
    <property type="protein sequence ID" value="KAJ9595985.1"/>
    <property type="molecule type" value="Genomic_DNA"/>
</dbReference>
<evidence type="ECO:0000313" key="7">
    <source>
        <dbReference type="EMBL" id="KAJ9595985.1"/>
    </source>
</evidence>
<dbReference type="Pfam" id="PF04117">
    <property type="entry name" value="Mpv17_PMP22"/>
    <property type="match status" value="1"/>
</dbReference>
<comment type="similarity">
    <text evidence="2 6">Belongs to the peroxisomal membrane protein PXMP2/4 family.</text>
</comment>
<sequence>CVIATLGNLTSQYLAGVKVINQDSLIAYGLFGLLFGGSLPHYFYRVLDQYIPDDIAFASFKHLALERLVFMPLFQVLALYMLSRLEGKSQQQAIKHLSTMYWPIVKANWKWLSLLQYINFTFIPPMLRVLVSNLIGFFWVVYMAKKRRMAREQRGNKS</sequence>
<evidence type="ECO:0008006" key="9">
    <source>
        <dbReference type="Google" id="ProtNLM"/>
    </source>
</evidence>
<evidence type="ECO:0000256" key="6">
    <source>
        <dbReference type="RuleBase" id="RU363053"/>
    </source>
</evidence>
<evidence type="ECO:0000256" key="2">
    <source>
        <dbReference type="ARBA" id="ARBA00006824"/>
    </source>
</evidence>
<proteinExistence type="inferred from homology"/>
<comment type="subcellular location">
    <subcellularLocation>
        <location evidence="1">Membrane</location>
        <topology evidence="1">Multi-pass membrane protein</topology>
    </subcellularLocation>
</comment>
<keyword evidence="3 6" id="KW-0812">Transmembrane</keyword>
<evidence type="ECO:0000256" key="5">
    <source>
        <dbReference type="ARBA" id="ARBA00023136"/>
    </source>
</evidence>
<dbReference type="PANTHER" id="PTHR11266">
    <property type="entry name" value="PEROXISOMAL MEMBRANE PROTEIN 2, PXMP2 MPV17"/>
    <property type="match status" value="1"/>
</dbReference>
<organism evidence="7 8">
    <name type="scientific">Diploptera punctata</name>
    <name type="common">Pacific beetle cockroach</name>
    <dbReference type="NCBI Taxonomy" id="6984"/>
    <lineage>
        <taxon>Eukaryota</taxon>
        <taxon>Metazoa</taxon>
        <taxon>Ecdysozoa</taxon>
        <taxon>Arthropoda</taxon>
        <taxon>Hexapoda</taxon>
        <taxon>Insecta</taxon>
        <taxon>Pterygota</taxon>
        <taxon>Neoptera</taxon>
        <taxon>Polyneoptera</taxon>
        <taxon>Dictyoptera</taxon>
        <taxon>Blattodea</taxon>
        <taxon>Blaberoidea</taxon>
        <taxon>Blaberidae</taxon>
        <taxon>Diplopterinae</taxon>
        <taxon>Diploptera</taxon>
    </lineage>
</organism>
<feature type="non-terminal residue" evidence="7">
    <location>
        <position position="1"/>
    </location>
</feature>
<keyword evidence="4 6" id="KW-1133">Transmembrane helix</keyword>
<keyword evidence="8" id="KW-1185">Reference proteome</keyword>
<accession>A0AAD8ABC3</accession>
<keyword evidence="5 6" id="KW-0472">Membrane</keyword>
<evidence type="ECO:0000256" key="3">
    <source>
        <dbReference type="ARBA" id="ARBA00022692"/>
    </source>
</evidence>
<reference evidence="7" key="1">
    <citation type="journal article" date="2023" name="IScience">
        <title>Live-bearing cockroach genome reveals convergent evolutionary mechanisms linked to viviparity in insects and beyond.</title>
        <authorList>
            <person name="Fouks B."/>
            <person name="Harrison M.C."/>
            <person name="Mikhailova A.A."/>
            <person name="Marchal E."/>
            <person name="English S."/>
            <person name="Carruthers M."/>
            <person name="Jennings E.C."/>
            <person name="Chiamaka E.L."/>
            <person name="Frigard R.A."/>
            <person name="Pippel M."/>
            <person name="Attardo G.M."/>
            <person name="Benoit J.B."/>
            <person name="Bornberg-Bauer E."/>
            <person name="Tobe S.S."/>
        </authorList>
    </citation>
    <scope>NUCLEOTIDE SEQUENCE</scope>
    <source>
        <strain evidence="7">Stay&amp;Tobe</strain>
    </source>
</reference>
<name>A0AAD8ABC3_DIPPU</name>
<dbReference type="Proteomes" id="UP001233999">
    <property type="component" value="Unassembled WGS sequence"/>
</dbReference>
<gene>
    <name evidence="7" type="ORF">L9F63_012806</name>
</gene>
<dbReference type="AlphaFoldDB" id="A0AAD8ABC3"/>
<dbReference type="GO" id="GO:0005778">
    <property type="term" value="C:peroxisomal membrane"/>
    <property type="evidence" value="ECO:0007669"/>
    <property type="project" value="TreeGrafter"/>
</dbReference>
<feature type="transmembrane region" description="Helical" evidence="6">
    <location>
        <begin position="25"/>
        <end position="44"/>
    </location>
</feature>
<dbReference type="InterPro" id="IPR007248">
    <property type="entry name" value="Mpv17_PMP22"/>
</dbReference>
<dbReference type="PANTHER" id="PTHR11266:SF80">
    <property type="entry name" value="PEROXISOMAL MEMBRANE PROTEIN 2"/>
    <property type="match status" value="1"/>
</dbReference>
<evidence type="ECO:0000256" key="1">
    <source>
        <dbReference type="ARBA" id="ARBA00004141"/>
    </source>
</evidence>